<evidence type="ECO:0000259" key="4">
    <source>
        <dbReference type="Pfam" id="PF03033"/>
    </source>
</evidence>
<proteinExistence type="predicted"/>
<dbReference type="FunFam" id="3.40.50.2000:FF:000009">
    <property type="entry name" value="Sterol 3-beta-glucosyltransferase UGT80A2"/>
    <property type="match status" value="1"/>
</dbReference>
<dbReference type="GO" id="GO:0012505">
    <property type="term" value="C:endomembrane system"/>
    <property type="evidence" value="ECO:0007669"/>
    <property type="project" value="UniProtKB-SubCell"/>
</dbReference>
<dbReference type="CDD" id="cd03784">
    <property type="entry name" value="GT1_Gtf-like"/>
    <property type="match status" value="1"/>
</dbReference>
<dbReference type="EMBL" id="JAPZBO010000003">
    <property type="protein sequence ID" value="KAJ5321462.1"/>
    <property type="molecule type" value="Genomic_DNA"/>
</dbReference>
<evidence type="ECO:0008006" key="8">
    <source>
        <dbReference type="Google" id="ProtNLM"/>
    </source>
</evidence>
<reference evidence="6" key="2">
    <citation type="journal article" date="2023" name="IMA Fungus">
        <title>Comparative genomic study of the Penicillium genus elucidates a diverse pangenome and 15 lateral gene transfer events.</title>
        <authorList>
            <person name="Petersen C."/>
            <person name="Sorensen T."/>
            <person name="Nielsen M.R."/>
            <person name="Sondergaard T.E."/>
            <person name="Sorensen J.L."/>
            <person name="Fitzpatrick D.A."/>
            <person name="Frisvad J.C."/>
            <person name="Nielsen K.L."/>
        </authorList>
    </citation>
    <scope>NUCLEOTIDE SEQUENCE</scope>
    <source>
        <strain evidence="6">IBT 21472</strain>
    </source>
</reference>
<dbReference type="GO" id="GO:0006629">
    <property type="term" value="P:lipid metabolic process"/>
    <property type="evidence" value="ECO:0007669"/>
    <property type="project" value="UniProtKB-KW"/>
</dbReference>
<dbReference type="InterPro" id="IPR002213">
    <property type="entry name" value="UDP_glucos_trans"/>
</dbReference>
<evidence type="ECO:0000256" key="1">
    <source>
        <dbReference type="ARBA" id="ARBA00004184"/>
    </source>
</evidence>
<comment type="caution">
    <text evidence="6">The sequence shown here is derived from an EMBL/GenBank/DDBJ whole genome shotgun (WGS) entry which is preliminary data.</text>
</comment>
<feature type="domain" description="Erythromycin biosynthesis protein CIII-like C-terminal" evidence="5">
    <location>
        <begin position="308"/>
        <end position="390"/>
    </location>
</feature>
<dbReference type="Pfam" id="PF03033">
    <property type="entry name" value="Glyco_transf_28"/>
    <property type="match status" value="1"/>
</dbReference>
<dbReference type="GO" id="GO:0005975">
    <property type="term" value="P:carbohydrate metabolic process"/>
    <property type="evidence" value="ECO:0007669"/>
    <property type="project" value="InterPro"/>
</dbReference>
<dbReference type="Proteomes" id="UP001147746">
    <property type="component" value="Unassembled WGS sequence"/>
</dbReference>
<dbReference type="InterPro" id="IPR010610">
    <property type="entry name" value="EryCIII-like_C"/>
</dbReference>
<evidence type="ECO:0000313" key="7">
    <source>
        <dbReference type="Proteomes" id="UP001147746"/>
    </source>
</evidence>
<comment type="subcellular location">
    <subcellularLocation>
        <location evidence="1">Endomembrane system</location>
        <topology evidence="1">Peripheral membrane protein</topology>
    </subcellularLocation>
</comment>
<dbReference type="GO" id="GO:0016906">
    <property type="term" value="F:sterol 3-beta-glucosyltransferase activity"/>
    <property type="evidence" value="ECO:0007669"/>
    <property type="project" value="UniProtKB-ARBA"/>
</dbReference>
<feature type="domain" description="Glycosyltransferase family 28 N-terminal" evidence="4">
    <location>
        <begin position="4"/>
        <end position="155"/>
    </location>
</feature>
<protein>
    <recommendedName>
        <fullName evidence="8">Glycosyltransferase family 28 N-terminal domain-containing protein</fullName>
    </recommendedName>
</protein>
<dbReference type="InterPro" id="IPR050426">
    <property type="entry name" value="Glycosyltransferase_28"/>
</dbReference>
<dbReference type="AlphaFoldDB" id="A0A9W9Q443"/>
<evidence type="ECO:0000259" key="5">
    <source>
        <dbReference type="Pfam" id="PF06722"/>
    </source>
</evidence>
<dbReference type="SUPFAM" id="SSF53756">
    <property type="entry name" value="UDP-Glycosyltransferase/glycogen phosphorylase"/>
    <property type="match status" value="1"/>
</dbReference>
<evidence type="ECO:0000313" key="6">
    <source>
        <dbReference type="EMBL" id="KAJ5321462.1"/>
    </source>
</evidence>
<name>A0A9W9Q443_9EURO</name>
<keyword evidence="3" id="KW-0443">Lipid metabolism</keyword>
<sequence length="737" mass="80389">MMNIVIQVVGSRGDIQPFVALGIALKKAGHRVRVATHETFRSFILEVGLEFFNIGGDPRKLMAYMVKNPGLLPSMETIRKGSISEKREDMREILQGCWRSCFLPDENDDPAATPFLANAIIANPPSFAHVHCAEKLGIPLHLMFTMPWSPTQAFPHPLANIQSSSLGEKITNYLSYMLLEELIWEGLGYTINSFRRKTLGLPQIDRSSGPNLVARLGIPSPALIPKPDDWGARISVSGFYFLPPAVDYIPPTTLQAFLDAGRPPIYIGFGSIVVDDPKYLTELLLEAVRLAGVRAVLSTGWSGLGDIKMPPEVLTVADCPHNWIFERVSCVVHHGGAGTTAAAIAAGKPSVVVPFFGDQPFWGNMIARVGAGSEPIPFKKLTAEKLADAIGFALRCNVRKMSRSIGDVINDEDGVQAGVRSFHQQLDLSMLQCSLTPMSAATWRVRKTDIKLGSTSSALLMDMGLLDLDKLELYKIHVGPRNPVTGIALAIFDSTGSAIKGCGEIGSSMSWNFEKATREEDVHFRDSRAGTFVKGFCRASSSLVRAPVHMGMAFTQGLHNSPRIWGDNAIRPLETVQDFPSGLKTGGKLMCLDVYEGMTSFITYPASSVRRHSVLKVLSGVGIGILSGLCKTVSGNSAFASLKISHLHSSGLSAIITYPLGGLEVEATHYFSRKHISSLDIQLVKQGRSEYEKLSDEQRAAIVQKFKEATSGLKKKRFKNKIGRGKKVNMAKPRVKE</sequence>
<organism evidence="6 7">
    <name type="scientific">Penicillium atrosanguineum</name>
    <dbReference type="NCBI Taxonomy" id="1132637"/>
    <lineage>
        <taxon>Eukaryota</taxon>
        <taxon>Fungi</taxon>
        <taxon>Dikarya</taxon>
        <taxon>Ascomycota</taxon>
        <taxon>Pezizomycotina</taxon>
        <taxon>Eurotiomycetes</taxon>
        <taxon>Eurotiomycetidae</taxon>
        <taxon>Eurotiales</taxon>
        <taxon>Aspergillaceae</taxon>
        <taxon>Penicillium</taxon>
    </lineage>
</organism>
<dbReference type="Gene3D" id="3.40.50.2000">
    <property type="entry name" value="Glycogen Phosphorylase B"/>
    <property type="match status" value="2"/>
</dbReference>
<keyword evidence="2" id="KW-0808">Transferase</keyword>
<dbReference type="FunFam" id="3.40.50.2000:FF:000268">
    <property type="entry name" value="Glycosyltransferase family 1 protein"/>
    <property type="match status" value="1"/>
</dbReference>
<reference evidence="6" key="1">
    <citation type="submission" date="2022-12" db="EMBL/GenBank/DDBJ databases">
        <authorList>
            <person name="Petersen C."/>
        </authorList>
    </citation>
    <scope>NUCLEOTIDE SEQUENCE</scope>
    <source>
        <strain evidence="6">IBT 21472</strain>
    </source>
</reference>
<dbReference type="PANTHER" id="PTHR48050">
    <property type="entry name" value="STEROL 3-BETA-GLUCOSYLTRANSFERASE"/>
    <property type="match status" value="1"/>
</dbReference>
<keyword evidence="7" id="KW-1185">Reference proteome</keyword>
<evidence type="ECO:0000256" key="2">
    <source>
        <dbReference type="ARBA" id="ARBA00022679"/>
    </source>
</evidence>
<evidence type="ECO:0000256" key="3">
    <source>
        <dbReference type="ARBA" id="ARBA00023098"/>
    </source>
</evidence>
<accession>A0A9W9Q443</accession>
<dbReference type="PANTHER" id="PTHR48050:SF13">
    <property type="entry name" value="STEROL 3-BETA-GLUCOSYLTRANSFERASE UGT80A2"/>
    <property type="match status" value="1"/>
</dbReference>
<dbReference type="Pfam" id="PF06722">
    <property type="entry name" value="EryCIII-like_C"/>
    <property type="match status" value="1"/>
</dbReference>
<gene>
    <name evidence="6" type="ORF">N7476_004464</name>
</gene>
<dbReference type="InterPro" id="IPR004276">
    <property type="entry name" value="GlycoTrans_28_N"/>
</dbReference>